<gene>
    <name evidence="2" type="ORF">CDL15_Pgr004113</name>
</gene>
<reference evidence="3" key="1">
    <citation type="journal article" date="2017" name="Plant J.">
        <title>The pomegranate (Punica granatum L.) genome and the genomics of punicalagin biosynthesis.</title>
        <authorList>
            <person name="Qin G."/>
            <person name="Xu C."/>
            <person name="Ming R."/>
            <person name="Tang H."/>
            <person name="Guyot R."/>
            <person name="Kramer E.M."/>
            <person name="Hu Y."/>
            <person name="Yi X."/>
            <person name="Qi Y."/>
            <person name="Xu X."/>
            <person name="Gao Z."/>
            <person name="Pan H."/>
            <person name="Jian J."/>
            <person name="Tian Y."/>
            <person name="Yue Z."/>
            <person name="Xu Y."/>
        </authorList>
    </citation>
    <scope>NUCLEOTIDE SEQUENCE [LARGE SCALE GENOMIC DNA]</scope>
    <source>
        <strain evidence="3">cv. Dabenzi</strain>
    </source>
</reference>
<dbReference type="EMBL" id="MTKT01001810">
    <property type="protein sequence ID" value="OWM83683.1"/>
    <property type="molecule type" value="Genomic_DNA"/>
</dbReference>
<comment type="caution">
    <text evidence="2">The sequence shown here is derived from an EMBL/GenBank/DDBJ whole genome shotgun (WGS) entry which is preliminary data.</text>
</comment>
<feature type="region of interest" description="Disordered" evidence="1">
    <location>
        <begin position="1"/>
        <end position="33"/>
    </location>
</feature>
<name>A0A218XFI6_PUNGR</name>
<sequence>MGGRRVGPLANNVTQKAAPCPPSPPPSPTPALPPWRFLTYAGPSPSPPLARRRLLRVAVSARRWLCPSSPSARIRPSTFATSCSSPPPAVSWPLLTPAPLRFLPFSLPRLCPLPNSISNHDSVDFQRAFKNVAEEQLRGEIKKLLRDASTLSQPSTFAQASKLRRQAAAKEKELAKRISSC</sequence>
<proteinExistence type="predicted"/>
<protein>
    <submittedName>
        <fullName evidence="2">Uncharacterized protein</fullName>
    </submittedName>
</protein>
<dbReference type="AlphaFoldDB" id="A0A218XFI6"/>
<evidence type="ECO:0000256" key="1">
    <source>
        <dbReference type="SAM" id="MobiDB-lite"/>
    </source>
</evidence>
<dbReference type="Proteomes" id="UP000197138">
    <property type="component" value="Unassembled WGS sequence"/>
</dbReference>
<feature type="compositionally biased region" description="Pro residues" evidence="1">
    <location>
        <begin position="19"/>
        <end position="33"/>
    </location>
</feature>
<accession>A0A218XFI6</accession>
<evidence type="ECO:0000313" key="3">
    <source>
        <dbReference type="Proteomes" id="UP000197138"/>
    </source>
</evidence>
<organism evidence="2 3">
    <name type="scientific">Punica granatum</name>
    <name type="common">Pomegranate</name>
    <dbReference type="NCBI Taxonomy" id="22663"/>
    <lineage>
        <taxon>Eukaryota</taxon>
        <taxon>Viridiplantae</taxon>
        <taxon>Streptophyta</taxon>
        <taxon>Embryophyta</taxon>
        <taxon>Tracheophyta</taxon>
        <taxon>Spermatophyta</taxon>
        <taxon>Magnoliopsida</taxon>
        <taxon>eudicotyledons</taxon>
        <taxon>Gunneridae</taxon>
        <taxon>Pentapetalae</taxon>
        <taxon>rosids</taxon>
        <taxon>malvids</taxon>
        <taxon>Myrtales</taxon>
        <taxon>Lythraceae</taxon>
        <taxon>Punica</taxon>
    </lineage>
</organism>
<evidence type="ECO:0000313" key="2">
    <source>
        <dbReference type="EMBL" id="OWM83683.1"/>
    </source>
</evidence>